<dbReference type="EMBL" id="AQQY01000001">
    <property type="protein sequence ID" value="KCV83548.1"/>
    <property type="molecule type" value="Genomic_DNA"/>
</dbReference>
<dbReference type="SUPFAM" id="SSF50249">
    <property type="entry name" value="Nucleic acid-binding proteins"/>
    <property type="match status" value="1"/>
</dbReference>
<dbReference type="STRING" id="1461693.ATO10_02270"/>
<evidence type="ECO:0000313" key="6">
    <source>
        <dbReference type="EMBL" id="KCV83548.1"/>
    </source>
</evidence>
<evidence type="ECO:0000256" key="3">
    <source>
        <dbReference type="HAMAP-Rule" id="MF_00984"/>
    </source>
</evidence>
<proteinExistence type="inferred from homology"/>
<dbReference type="NCBIfam" id="TIGR00621">
    <property type="entry name" value="ssb"/>
    <property type="match status" value="1"/>
</dbReference>
<evidence type="ECO:0000256" key="5">
    <source>
        <dbReference type="SAM" id="MobiDB-lite"/>
    </source>
</evidence>
<dbReference type="GO" id="GO:0003697">
    <property type="term" value="F:single-stranded DNA binding"/>
    <property type="evidence" value="ECO:0007669"/>
    <property type="project" value="UniProtKB-UniRule"/>
</dbReference>
<keyword evidence="3" id="KW-0234">DNA repair</keyword>
<dbReference type="GO" id="GO:0006281">
    <property type="term" value="P:DNA repair"/>
    <property type="evidence" value="ECO:0007669"/>
    <property type="project" value="UniProtKB-UniRule"/>
</dbReference>
<dbReference type="PROSITE" id="PS50935">
    <property type="entry name" value="SSB"/>
    <property type="match status" value="1"/>
</dbReference>
<dbReference type="InterPro" id="IPR011344">
    <property type="entry name" value="ssDNA-bd"/>
</dbReference>
<dbReference type="PANTHER" id="PTHR10302">
    <property type="entry name" value="SINGLE-STRANDED DNA-BINDING PROTEIN"/>
    <property type="match status" value="1"/>
</dbReference>
<comment type="function">
    <text evidence="3">Plays an important role in DNA replication, recombination and repair. Binds to ssDNA and to an array of partner proteins to recruit them to their sites of action during DNA metabolism.</text>
</comment>
<sequence>MAGSVNKVILVGNLGRDPEVRSFQNGGKVCNLRIATSETWKDRNTGERREKTEWHSVAIFSEGLVRVCEQYLRKGSKVYIEGKLQTRKWQDQSGADRYSTEVVIQGMGGTLTMLDGRSGGEGGGGGQGGGYGGGGGGYGGGDQGGGYGGSGGGAGGPGPAGDLDDEIPF</sequence>
<organism evidence="6 7">
    <name type="scientific">Actibacterium atlanticum</name>
    <dbReference type="NCBI Taxonomy" id="1461693"/>
    <lineage>
        <taxon>Bacteria</taxon>
        <taxon>Pseudomonadati</taxon>
        <taxon>Pseudomonadota</taxon>
        <taxon>Alphaproteobacteria</taxon>
        <taxon>Rhodobacterales</taxon>
        <taxon>Roseobacteraceae</taxon>
        <taxon>Actibacterium</taxon>
    </lineage>
</organism>
<comment type="subunit">
    <text evidence="3">Homotetramer.</text>
</comment>
<comment type="caution">
    <text evidence="3">Lacks conserved residue(s) required for the propagation of feature annotation.</text>
</comment>
<keyword evidence="3" id="KW-0227">DNA damage</keyword>
<accession>A0A058ZPP0</accession>
<evidence type="ECO:0000313" key="7">
    <source>
        <dbReference type="Proteomes" id="UP000024836"/>
    </source>
</evidence>
<keyword evidence="7" id="KW-1185">Reference proteome</keyword>
<evidence type="ECO:0000256" key="1">
    <source>
        <dbReference type="ARBA" id="ARBA00023125"/>
    </source>
</evidence>
<dbReference type="PANTHER" id="PTHR10302:SF27">
    <property type="entry name" value="SINGLE-STRANDED DNA-BINDING PROTEIN"/>
    <property type="match status" value="1"/>
</dbReference>
<keyword evidence="3" id="KW-0235">DNA replication</keyword>
<dbReference type="GO" id="GO:0006310">
    <property type="term" value="P:DNA recombination"/>
    <property type="evidence" value="ECO:0007669"/>
    <property type="project" value="UniProtKB-UniRule"/>
</dbReference>
<dbReference type="AlphaFoldDB" id="A0A058ZPP0"/>
<dbReference type="PATRIC" id="fig|1461693.3.peg.470"/>
<dbReference type="RefSeq" id="WP_035247460.1">
    <property type="nucleotide sequence ID" value="NZ_AQQY01000001.1"/>
</dbReference>
<dbReference type="CDD" id="cd04496">
    <property type="entry name" value="SSB_OBF"/>
    <property type="match status" value="1"/>
</dbReference>
<dbReference type="Pfam" id="PF00436">
    <property type="entry name" value="SSB"/>
    <property type="match status" value="1"/>
</dbReference>
<comment type="caution">
    <text evidence="6">The sequence shown here is derived from an EMBL/GenBank/DDBJ whole genome shotgun (WGS) entry which is preliminary data.</text>
</comment>
<name>A0A058ZPP0_9RHOB</name>
<dbReference type="InterPro" id="IPR000424">
    <property type="entry name" value="Primosome_PriB/ssb"/>
</dbReference>
<dbReference type="GO" id="GO:0006260">
    <property type="term" value="P:DNA replication"/>
    <property type="evidence" value="ECO:0007669"/>
    <property type="project" value="UniProtKB-UniRule"/>
</dbReference>
<dbReference type="InterPro" id="IPR012340">
    <property type="entry name" value="NA-bd_OB-fold"/>
</dbReference>
<gene>
    <name evidence="6" type="ORF">ATO10_02270</name>
</gene>
<reference evidence="6 7" key="1">
    <citation type="submission" date="2013-04" db="EMBL/GenBank/DDBJ databases">
        <title>Shimia sp. 22II-S11-Z10 Genome Sequencing.</title>
        <authorList>
            <person name="Lai Q."/>
            <person name="Li G."/>
            <person name="Shao Z."/>
        </authorList>
    </citation>
    <scope>NUCLEOTIDE SEQUENCE [LARGE SCALE GENOMIC DNA]</scope>
    <source>
        <strain evidence="7">22II-S11-Z10</strain>
    </source>
</reference>
<feature type="region of interest" description="Disordered" evidence="5">
    <location>
        <begin position="115"/>
        <end position="169"/>
    </location>
</feature>
<dbReference type="eggNOG" id="COG0629">
    <property type="taxonomic scope" value="Bacteria"/>
</dbReference>
<dbReference type="GO" id="GO:0009295">
    <property type="term" value="C:nucleoid"/>
    <property type="evidence" value="ECO:0007669"/>
    <property type="project" value="TreeGrafter"/>
</dbReference>
<dbReference type="OrthoDB" id="9809878at2"/>
<dbReference type="HAMAP" id="MF_00984">
    <property type="entry name" value="SSB"/>
    <property type="match status" value="1"/>
</dbReference>
<feature type="short sequence motif" description="Important for interaction with partner proteins" evidence="3">
    <location>
        <begin position="164"/>
        <end position="169"/>
    </location>
</feature>
<evidence type="ECO:0000256" key="2">
    <source>
        <dbReference type="ARBA" id="ARBA00023172"/>
    </source>
</evidence>
<evidence type="ECO:0000256" key="4">
    <source>
        <dbReference type="RuleBase" id="RU000524"/>
    </source>
</evidence>
<dbReference type="Proteomes" id="UP000024836">
    <property type="component" value="Unassembled WGS sequence"/>
</dbReference>
<feature type="compositionally biased region" description="Gly residues" evidence="5">
    <location>
        <begin position="117"/>
        <end position="159"/>
    </location>
</feature>
<keyword evidence="1 3" id="KW-0238">DNA-binding</keyword>
<protein>
    <recommendedName>
        <fullName evidence="3 4">Single-stranded DNA-binding protein</fullName>
        <shortName evidence="3">SSB</shortName>
    </recommendedName>
</protein>
<dbReference type="Gene3D" id="2.40.50.140">
    <property type="entry name" value="Nucleic acid-binding proteins"/>
    <property type="match status" value="1"/>
</dbReference>
<keyword evidence="2 3" id="KW-0233">DNA recombination</keyword>